<dbReference type="Pfam" id="PF05347">
    <property type="entry name" value="Complex1_LYR"/>
    <property type="match status" value="1"/>
</dbReference>
<evidence type="ECO:0000313" key="2">
    <source>
        <dbReference type="EMBL" id="KXS17346.1"/>
    </source>
</evidence>
<dbReference type="InterPro" id="IPR008011">
    <property type="entry name" value="Complex1_LYR_dom"/>
</dbReference>
<organism evidence="2 3">
    <name type="scientific">Gonapodya prolifera (strain JEL478)</name>
    <name type="common">Monoblepharis prolifera</name>
    <dbReference type="NCBI Taxonomy" id="1344416"/>
    <lineage>
        <taxon>Eukaryota</taxon>
        <taxon>Fungi</taxon>
        <taxon>Fungi incertae sedis</taxon>
        <taxon>Chytridiomycota</taxon>
        <taxon>Chytridiomycota incertae sedis</taxon>
        <taxon>Monoblepharidomycetes</taxon>
        <taxon>Monoblepharidales</taxon>
        <taxon>Gonapodyaceae</taxon>
        <taxon>Gonapodya</taxon>
    </lineage>
</organism>
<proteinExistence type="predicted"/>
<dbReference type="AlphaFoldDB" id="A0A139AKQ2"/>
<keyword evidence="3" id="KW-1185">Reference proteome</keyword>
<gene>
    <name evidence="2" type="ORF">M427DRAFT_153856</name>
</gene>
<dbReference type="EMBL" id="KQ965747">
    <property type="protein sequence ID" value="KXS17346.1"/>
    <property type="molecule type" value="Genomic_DNA"/>
</dbReference>
<accession>A0A139AKQ2</accession>
<dbReference type="OrthoDB" id="74240at2759"/>
<sequence length="124" mass="14597">MNRLFAPSSLSLRQLTTARRVAHAMPGKPVLSFKQFLLRQEILRLYREWMKTAKALGDSSRDEVKDWAREAWFSKFTNLEDEEQAKHIIRLCRNELKSLQSTVILTDPGKWTFKRTGRDSRDED</sequence>
<dbReference type="Proteomes" id="UP000070544">
    <property type="component" value="Unassembled WGS sequence"/>
</dbReference>
<evidence type="ECO:0000313" key="3">
    <source>
        <dbReference type="Proteomes" id="UP000070544"/>
    </source>
</evidence>
<name>A0A139AKQ2_GONPJ</name>
<evidence type="ECO:0000259" key="1">
    <source>
        <dbReference type="Pfam" id="PF05347"/>
    </source>
</evidence>
<protein>
    <recommendedName>
        <fullName evidence="1">Complex 1 LYR protein domain-containing protein</fullName>
    </recommendedName>
</protein>
<feature type="domain" description="Complex 1 LYR protein" evidence="1">
    <location>
        <begin position="40"/>
        <end position="97"/>
    </location>
</feature>
<dbReference type="CDD" id="cd20251">
    <property type="entry name" value="Complex1_LYR_SF"/>
    <property type="match status" value="1"/>
</dbReference>
<reference evidence="2 3" key="1">
    <citation type="journal article" date="2015" name="Genome Biol. Evol.">
        <title>Phylogenomic analyses indicate that early fungi evolved digesting cell walls of algal ancestors of land plants.</title>
        <authorList>
            <person name="Chang Y."/>
            <person name="Wang S."/>
            <person name="Sekimoto S."/>
            <person name="Aerts A.L."/>
            <person name="Choi C."/>
            <person name="Clum A."/>
            <person name="LaButti K.M."/>
            <person name="Lindquist E.A."/>
            <person name="Yee Ngan C."/>
            <person name="Ohm R.A."/>
            <person name="Salamov A.A."/>
            <person name="Grigoriev I.V."/>
            <person name="Spatafora J.W."/>
            <person name="Berbee M.L."/>
        </authorList>
    </citation>
    <scope>NUCLEOTIDE SEQUENCE [LARGE SCALE GENOMIC DNA]</scope>
    <source>
        <strain evidence="2 3">JEL478</strain>
    </source>
</reference>